<protein>
    <recommendedName>
        <fullName evidence="4">Secreted protein</fullName>
    </recommendedName>
</protein>
<dbReference type="AlphaFoldDB" id="A0A2R6WR90"/>
<accession>A0A2R6WR90</accession>
<dbReference type="Proteomes" id="UP000244005">
    <property type="component" value="Unassembled WGS sequence"/>
</dbReference>
<evidence type="ECO:0000313" key="3">
    <source>
        <dbReference type="Proteomes" id="UP000244005"/>
    </source>
</evidence>
<feature type="chain" id="PRO_5015342830" description="Secreted protein" evidence="1">
    <location>
        <begin position="17"/>
        <end position="77"/>
    </location>
</feature>
<reference evidence="3" key="1">
    <citation type="journal article" date="2017" name="Cell">
        <title>Insights into land plant evolution garnered from the Marchantia polymorpha genome.</title>
        <authorList>
            <person name="Bowman J.L."/>
            <person name="Kohchi T."/>
            <person name="Yamato K.T."/>
            <person name="Jenkins J."/>
            <person name="Shu S."/>
            <person name="Ishizaki K."/>
            <person name="Yamaoka S."/>
            <person name="Nishihama R."/>
            <person name="Nakamura Y."/>
            <person name="Berger F."/>
            <person name="Adam C."/>
            <person name="Aki S.S."/>
            <person name="Althoff F."/>
            <person name="Araki T."/>
            <person name="Arteaga-Vazquez M.A."/>
            <person name="Balasubrmanian S."/>
            <person name="Barry K."/>
            <person name="Bauer D."/>
            <person name="Boehm C.R."/>
            <person name="Briginshaw L."/>
            <person name="Caballero-Perez J."/>
            <person name="Catarino B."/>
            <person name="Chen F."/>
            <person name="Chiyoda S."/>
            <person name="Chovatia M."/>
            <person name="Davies K.M."/>
            <person name="Delmans M."/>
            <person name="Demura T."/>
            <person name="Dierschke T."/>
            <person name="Dolan L."/>
            <person name="Dorantes-Acosta A.E."/>
            <person name="Eklund D.M."/>
            <person name="Florent S.N."/>
            <person name="Flores-Sandoval E."/>
            <person name="Fujiyama A."/>
            <person name="Fukuzawa H."/>
            <person name="Galik B."/>
            <person name="Grimanelli D."/>
            <person name="Grimwood J."/>
            <person name="Grossniklaus U."/>
            <person name="Hamada T."/>
            <person name="Haseloff J."/>
            <person name="Hetherington A.J."/>
            <person name="Higo A."/>
            <person name="Hirakawa Y."/>
            <person name="Hundley H.N."/>
            <person name="Ikeda Y."/>
            <person name="Inoue K."/>
            <person name="Inoue S.I."/>
            <person name="Ishida S."/>
            <person name="Jia Q."/>
            <person name="Kakita M."/>
            <person name="Kanazawa T."/>
            <person name="Kawai Y."/>
            <person name="Kawashima T."/>
            <person name="Kennedy M."/>
            <person name="Kinose K."/>
            <person name="Kinoshita T."/>
            <person name="Kohara Y."/>
            <person name="Koide E."/>
            <person name="Komatsu K."/>
            <person name="Kopischke S."/>
            <person name="Kubo M."/>
            <person name="Kyozuka J."/>
            <person name="Lagercrantz U."/>
            <person name="Lin S.S."/>
            <person name="Lindquist E."/>
            <person name="Lipzen A.M."/>
            <person name="Lu C.W."/>
            <person name="De Luna E."/>
            <person name="Martienssen R.A."/>
            <person name="Minamino N."/>
            <person name="Mizutani M."/>
            <person name="Mizutani M."/>
            <person name="Mochizuki N."/>
            <person name="Monte I."/>
            <person name="Mosher R."/>
            <person name="Nagasaki H."/>
            <person name="Nakagami H."/>
            <person name="Naramoto S."/>
            <person name="Nishitani K."/>
            <person name="Ohtani M."/>
            <person name="Okamoto T."/>
            <person name="Okumura M."/>
            <person name="Phillips J."/>
            <person name="Pollak B."/>
            <person name="Reinders A."/>
            <person name="Rovekamp M."/>
            <person name="Sano R."/>
            <person name="Sawa S."/>
            <person name="Schmid M.W."/>
            <person name="Shirakawa M."/>
            <person name="Solano R."/>
            <person name="Spunde A."/>
            <person name="Suetsugu N."/>
            <person name="Sugano S."/>
            <person name="Sugiyama A."/>
            <person name="Sun R."/>
            <person name="Suzuki Y."/>
            <person name="Takenaka M."/>
            <person name="Takezawa D."/>
            <person name="Tomogane H."/>
            <person name="Tsuzuki M."/>
            <person name="Ueda T."/>
            <person name="Umeda M."/>
            <person name="Ward J.M."/>
            <person name="Watanabe Y."/>
            <person name="Yazaki K."/>
            <person name="Yokoyama R."/>
            <person name="Yoshitake Y."/>
            <person name="Yotsui I."/>
            <person name="Zachgo S."/>
            <person name="Schmutz J."/>
        </authorList>
    </citation>
    <scope>NUCLEOTIDE SEQUENCE [LARGE SCALE GENOMIC DNA]</scope>
    <source>
        <strain evidence="3">Tak-1</strain>
    </source>
</reference>
<feature type="signal peptide" evidence="1">
    <location>
        <begin position="1"/>
        <end position="16"/>
    </location>
</feature>
<proteinExistence type="predicted"/>
<keyword evidence="1" id="KW-0732">Signal</keyword>
<dbReference type="EMBL" id="KZ772736">
    <property type="protein sequence ID" value="PTQ36344.1"/>
    <property type="molecule type" value="Genomic_DNA"/>
</dbReference>
<evidence type="ECO:0000313" key="2">
    <source>
        <dbReference type="EMBL" id="PTQ36344.1"/>
    </source>
</evidence>
<gene>
    <name evidence="2" type="ORF">MARPO_0064s0031</name>
</gene>
<keyword evidence="3" id="KW-1185">Reference proteome</keyword>
<dbReference type="Gramene" id="Mp8g01680.1">
    <property type="protein sequence ID" value="Mp8g01680.1.cds1"/>
    <property type="gene ID" value="Mp8g01680"/>
</dbReference>
<sequence>MLPLLVVLARLSGNCTDFVSCKCEATTLKESSLFDTGLQPNDALISGRADGLSSVGSPVLHCRTIYVSRLVNDLLCG</sequence>
<organism evidence="2 3">
    <name type="scientific">Marchantia polymorpha</name>
    <name type="common">Common liverwort</name>
    <name type="synonym">Marchantia aquatica</name>
    <dbReference type="NCBI Taxonomy" id="3197"/>
    <lineage>
        <taxon>Eukaryota</taxon>
        <taxon>Viridiplantae</taxon>
        <taxon>Streptophyta</taxon>
        <taxon>Embryophyta</taxon>
        <taxon>Marchantiophyta</taxon>
        <taxon>Marchantiopsida</taxon>
        <taxon>Marchantiidae</taxon>
        <taxon>Marchantiales</taxon>
        <taxon>Marchantiaceae</taxon>
        <taxon>Marchantia</taxon>
    </lineage>
</organism>
<name>A0A2R6WR90_MARPO</name>
<evidence type="ECO:0000256" key="1">
    <source>
        <dbReference type="SAM" id="SignalP"/>
    </source>
</evidence>
<evidence type="ECO:0008006" key="4">
    <source>
        <dbReference type="Google" id="ProtNLM"/>
    </source>
</evidence>